<organism evidence="1 2">
    <name type="scientific">Lithospermum erythrorhizon</name>
    <name type="common">Purple gromwell</name>
    <name type="synonym">Lithospermum officinale var. erythrorhizon</name>
    <dbReference type="NCBI Taxonomy" id="34254"/>
    <lineage>
        <taxon>Eukaryota</taxon>
        <taxon>Viridiplantae</taxon>
        <taxon>Streptophyta</taxon>
        <taxon>Embryophyta</taxon>
        <taxon>Tracheophyta</taxon>
        <taxon>Spermatophyta</taxon>
        <taxon>Magnoliopsida</taxon>
        <taxon>eudicotyledons</taxon>
        <taxon>Gunneridae</taxon>
        <taxon>Pentapetalae</taxon>
        <taxon>asterids</taxon>
        <taxon>lamiids</taxon>
        <taxon>Boraginales</taxon>
        <taxon>Boraginaceae</taxon>
        <taxon>Boraginoideae</taxon>
        <taxon>Lithospermeae</taxon>
        <taxon>Lithospermum</taxon>
    </lineage>
</organism>
<accession>A0AAV3NTB9</accession>
<proteinExistence type="predicted"/>
<name>A0AAV3NTB9_LITER</name>
<protein>
    <submittedName>
        <fullName evidence="1">Uncharacterized protein</fullName>
    </submittedName>
</protein>
<dbReference type="AlphaFoldDB" id="A0AAV3NTB9"/>
<evidence type="ECO:0000313" key="1">
    <source>
        <dbReference type="EMBL" id="GAA0140952.1"/>
    </source>
</evidence>
<reference evidence="1 2" key="1">
    <citation type="submission" date="2024-01" db="EMBL/GenBank/DDBJ databases">
        <title>The complete chloroplast genome sequence of Lithospermum erythrorhizon: insights into the phylogenetic relationship among Boraginaceae species and the maternal lineages of purple gromwells.</title>
        <authorList>
            <person name="Okada T."/>
            <person name="Watanabe K."/>
        </authorList>
    </citation>
    <scope>NUCLEOTIDE SEQUENCE [LARGE SCALE GENOMIC DNA]</scope>
</reference>
<keyword evidence="2" id="KW-1185">Reference proteome</keyword>
<evidence type="ECO:0000313" key="2">
    <source>
        <dbReference type="Proteomes" id="UP001454036"/>
    </source>
</evidence>
<dbReference type="Proteomes" id="UP001454036">
    <property type="component" value="Unassembled WGS sequence"/>
</dbReference>
<sequence>MSSSSRTIITKNTKVYKRITPCLLIPFPNNKKSKTIIKFIVRAIINLVPEVTYRAYWNQALKNLLEGMHLKFVKNCIQNTQCQFQSRGDGSKEGSGCGIQGSGYQGGGEGKGGKVTGIGGEAGGEAKNESYGLTTSSSPSTVQARGYFDLPKILFAKPGEFI</sequence>
<gene>
    <name evidence="1" type="ORF">LIER_42638</name>
</gene>
<comment type="caution">
    <text evidence="1">The sequence shown here is derived from an EMBL/GenBank/DDBJ whole genome shotgun (WGS) entry which is preliminary data.</text>
</comment>
<dbReference type="EMBL" id="BAABME010030363">
    <property type="protein sequence ID" value="GAA0140952.1"/>
    <property type="molecule type" value="Genomic_DNA"/>
</dbReference>